<dbReference type="SUPFAM" id="SSF52799">
    <property type="entry name" value="(Phosphotyrosine protein) phosphatases II"/>
    <property type="match status" value="1"/>
</dbReference>
<dbReference type="InterPro" id="IPR003595">
    <property type="entry name" value="Tyr_Pase_cat"/>
</dbReference>
<dbReference type="InterPro" id="IPR029021">
    <property type="entry name" value="Prot-tyrosine_phosphatase-like"/>
</dbReference>
<dbReference type="AlphaFoldDB" id="F1L6L4"/>
<dbReference type="InterPro" id="IPR016130">
    <property type="entry name" value="Tyr_Pase_AS"/>
</dbReference>
<feature type="compositionally biased region" description="Basic residues" evidence="1">
    <location>
        <begin position="1"/>
        <end position="12"/>
    </location>
</feature>
<name>F1L6L4_ASCSU</name>
<dbReference type="SMART" id="SM00194">
    <property type="entry name" value="PTPc"/>
    <property type="match status" value="1"/>
</dbReference>
<feature type="compositionally biased region" description="Basic residues" evidence="1">
    <location>
        <begin position="48"/>
        <end position="78"/>
    </location>
</feature>
<dbReference type="Gene3D" id="3.90.190.10">
    <property type="entry name" value="Protein tyrosine phosphatase superfamily"/>
    <property type="match status" value="1"/>
</dbReference>
<feature type="region of interest" description="Disordered" evidence="1">
    <location>
        <begin position="1"/>
        <end position="101"/>
    </location>
</feature>
<dbReference type="EMBL" id="JI172449">
    <property type="protein sequence ID" value="ADY45768.1"/>
    <property type="molecule type" value="mRNA"/>
</dbReference>
<dbReference type="InterPro" id="IPR052782">
    <property type="entry name" value="Oocyte-zygote_transition_reg"/>
</dbReference>
<feature type="domain" description="Tyrosine specific protein phosphatases" evidence="3">
    <location>
        <begin position="331"/>
        <end position="399"/>
    </location>
</feature>
<proteinExistence type="evidence at transcript level"/>
<sequence>MEKLFRKAHKLVTIRDRDDEVDEEESDTKEREKEMEKEKARGKEKEREKHKHCGFGKSKHHRSKSKRHRRKHKSHRSHRRDEYSDDGKHRTKTSKEKKMKRKEFEVKEHEFSEEFLKEEELKMQKYFKKDSKIIEMVNKWVDTTLDKGVDGLKKDFESVRCFVPDPFETTVFETNNITGRNRYRDLPCLDQTRVILADDMENNYIHANYVKMALMEPRIICTQAPLDRTVYNFYQMILQEGVRAIIMLCNFTESGRKICTEYYPLSEGDAPLVFGDITVVCLHTSVMPGEPKVHITWLGLKSKSGKRQTIRHIQWKDWPEHGVPEVSLTPMNIFAAVRGSRGPVLVHCIDGVSRTGTIVAIEFILEKMLHGDASDDSSEMIKELRKQRALAIRTAMQYVYIHRELLQYLQERQITEMSQRLLEFVDDYDRYYKQYTKEDATPPFITNDPNEGDDAKTACFGQFNTADYFHVPKSTYLDSKTQISPSDQE</sequence>
<feature type="domain" description="Tyrosine-protein phosphatase" evidence="2">
    <location>
        <begin position="152"/>
        <end position="408"/>
    </location>
</feature>
<dbReference type="PANTHER" id="PTHR46163:SF5">
    <property type="entry name" value="TYROSINE-PROTEIN PHOSPHATASE"/>
    <property type="match status" value="1"/>
</dbReference>
<dbReference type="InterPro" id="IPR000387">
    <property type="entry name" value="Tyr_Pase_dom"/>
</dbReference>
<dbReference type="Pfam" id="PF00102">
    <property type="entry name" value="Y_phosphatase"/>
    <property type="match status" value="1"/>
</dbReference>
<evidence type="ECO:0000259" key="2">
    <source>
        <dbReference type="PROSITE" id="PS50055"/>
    </source>
</evidence>
<dbReference type="PROSITE" id="PS50056">
    <property type="entry name" value="TYR_PHOSPHATASE_2"/>
    <property type="match status" value="1"/>
</dbReference>
<dbReference type="CDD" id="cd00047">
    <property type="entry name" value="PTPc"/>
    <property type="match status" value="1"/>
</dbReference>
<dbReference type="GO" id="GO:0004725">
    <property type="term" value="F:protein tyrosine phosphatase activity"/>
    <property type="evidence" value="ECO:0007669"/>
    <property type="project" value="InterPro"/>
</dbReference>
<feature type="compositionally biased region" description="Basic and acidic residues" evidence="1">
    <location>
        <begin position="28"/>
        <end position="47"/>
    </location>
</feature>
<accession>F1L6L4</accession>
<dbReference type="PROSITE" id="PS00383">
    <property type="entry name" value="TYR_PHOSPHATASE_1"/>
    <property type="match status" value="1"/>
</dbReference>
<dbReference type="PANTHER" id="PTHR46163">
    <property type="entry name" value="TYROSINE-PROTEIN PHOSPHATASE-RELATED"/>
    <property type="match status" value="1"/>
</dbReference>
<keyword evidence="4" id="KW-0675">Receptor</keyword>
<evidence type="ECO:0000256" key="1">
    <source>
        <dbReference type="SAM" id="MobiDB-lite"/>
    </source>
</evidence>
<reference evidence="4" key="1">
    <citation type="journal article" date="2011" name="Genome Res.">
        <title>Deep small RNA sequencing from the nematode Ascaris reveals conservation, functional diversification, and novel developmental profiles.</title>
        <authorList>
            <person name="Wang J."/>
            <person name="Czech B."/>
            <person name="Crunk A."/>
            <person name="Wallace A."/>
            <person name="Mitreva M."/>
            <person name="Hannon G.J."/>
            <person name="Davis R.E."/>
        </authorList>
    </citation>
    <scope>NUCLEOTIDE SEQUENCE</scope>
</reference>
<feature type="non-terminal residue" evidence="4">
    <location>
        <position position="489"/>
    </location>
</feature>
<protein>
    <submittedName>
        <fullName evidence="4">Tyrosine-protein phosphatase non-receptor type 9</fullName>
    </submittedName>
</protein>
<dbReference type="PROSITE" id="PS50055">
    <property type="entry name" value="TYR_PHOSPHATASE_PTP"/>
    <property type="match status" value="1"/>
</dbReference>
<organism evidence="4">
    <name type="scientific">Ascaris suum</name>
    <name type="common">Pig roundworm</name>
    <name type="synonym">Ascaris lumbricoides</name>
    <dbReference type="NCBI Taxonomy" id="6253"/>
    <lineage>
        <taxon>Eukaryota</taxon>
        <taxon>Metazoa</taxon>
        <taxon>Ecdysozoa</taxon>
        <taxon>Nematoda</taxon>
        <taxon>Chromadorea</taxon>
        <taxon>Rhabditida</taxon>
        <taxon>Spirurina</taxon>
        <taxon>Ascaridomorpha</taxon>
        <taxon>Ascaridoidea</taxon>
        <taxon>Ascarididae</taxon>
        <taxon>Ascaris</taxon>
    </lineage>
</organism>
<dbReference type="InterPro" id="IPR000242">
    <property type="entry name" value="PTP_cat"/>
</dbReference>
<dbReference type="PRINTS" id="PR00700">
    <property type="entry name" value="PRTYPHPHTASE"/>
</dbReference>
<feature type="compositionally biased region" description="Basic and acidic residues" evidence="1">
    <location>
        <begin position="79"/>
        <end position="101"/>
    </location>
</feature>
<dbReference type="SMART" id="SM00404">
    <property type="entry name" value="PTPc_motif"/>
    <property type="match status" value="1"/>
</dbReference>
<evidence type="ECO:0000313" key="4">
    <source>
        <dbReference type="EMBL" id="ADY45768.1"/>
    </source>
</evidence>
<evidence type="ECO:0000259" key="3">
    <source>
        <dbReference type="PROSITE" id="PS50056"/>
    </source>
</evidence>